<dbReference type="OrthoDB" id="339375at2"/>
<protein>
    <recommendedName>
        <fullName evidence="3">Phage capsid family</fullName>
    </recommendedName>
</protein>
<reference evidence="1 2" key="1">
    <citation type="submission" date="2013-01" db="EMBL/GenBank/DDBJ databases">
        <authorList>
            <person name="Harkins D.M."/>
            <person name="Durkin A.S."/>
            <person name="Brinkac L.M."/>
            <person name="Haft D.H."/>
            <person name="Selengut J.D."/>
            <person name="Sanka R."/>
            <person name="DePew J."/>
            <person name="Purushe J."/>
            <person name="Galloway R.L."/>
            <person name="Vinetz J.M."/>
            <person name="Sutton G.G."/>
            <person name="Nierman W.C."/>
            <person name="Fouts D.E."/>
        </authorList>
    </citation>
    <scope>NUCLEOTIDE SEQUENCE [LARGE SCALE GENOMIC DNA]</scope>
    <source>
        <strain evidence="1 2">79601</strain>
    </source>
</reference>
<dbReference type="AlphaFoldDB" id="M6CWC6"/>
<dbReference type="Proteomes" id="UP000011988">
    <property type="component" value="Unassembled WGS sequence"/>
</dbReference>
<dbReference type="PATRIC" id="fig|1218565.3.peg.2243"/>
<proteinExistence type="predicted"/>
<evidence type="ECO:0000313" key="2">
    <source>
        <dbReference type="Proteomes" id="UP000011988"/>
    </source>
</evidence>
<comment type="caution">
    <text evidence="1">The sequence shown here is derived from an EMBL/GenBank/DDBJ whole genome shotgun (WGS) entry which is preliminary data.</text>
</comment>
<gene>
    <name evidence="1" type="ORF">LEP1GSC194_3150</name>
</gene>
<accession>M6CWC6</accession>
<dbReference type="EMBL" id="ANIK01000045">
    <property type="protein sequence ID" value="EMJ94806.1"/>
    <property type="molecule type" value="Genomic_DNA"/>
</dbReference>
<sequence>MPHVKLDNGLVRLDLQAEAYSDAKREGMTMTEFMAREESNAGYDPETPTGKGLSAFERQLMANNLPIAEASFSVDDFISSSNQSKYLFPEFVNQNIYIGMNMGQLQVKLEDTYSIKTKINTGAVRSTALDIEGSDLSAKKKSKDSGSKFPVAKIKTTDKAIETSPVGLEIDFSYGALKKMQILKVQHIFQVFGWNLTQQITKQALNIIKSGDGNEGTKAPDSKTTAVNVWKYEDVVSLLLPADRAIEFTHAVTSRNFLERMLTDETNFKQFQSMNLLEGYMKTGQVSNFFGVNWRIHPDMEEDAIIAWNKDVTLELYEDSAGQLVESGRFIREQIEGSVISYDFAFAKLFSASCHYKTKRTS</sequence>
<dbReference type="RefSeq" id="WP_020773501.1">
    <property type="nucleotide sequence ID" value="NZ_ANIK01000045.1"/>
</dbReference>
<name>M6CWC6_9LEPT</name>
<evidence type="ECO:0008006" key="3">
    <source>
        <dbReference type="Google" id="ProtNLM"/>
    </source>
</evidence>
<evidence type="ECO:0000313" key="1">
    <source>
        <dbReference type="EMBL" id="EMJ94806.1"/>
    </source>
</evidence>
<organism evidence="1 2">
    <name type="scientific">Leptospira alstonii serovar Sichuan str. 79601</name>
    <dbReference type="NCBI Taxonomy" id="1218565"/>
    <lineage>
        <taxon>Bacteria</taxon>
        <taxon>Pseudomonadati</taxon>
        <taxon>Spirochaetota</taxon>
        <taxon>Spirochaetia</taxon>
        <taxon>Leptospirales</taxon>
        <taxon>Leptospiraceae</taxon>
        <taxon>Leptospira</taxon>
    </lineage>
</organism>